<sequence>MSEKKFRIALEKQLELFRTANDWSDLVAYLTGLEGILRVNKYTHIPRTASPIQKAKSVP</sequence>
<organism evidence="2">
    <name type="scientific">Nematocida ausubeli (strain ATCC PRA-371 / ERTm2)</name>
    <name type="common">Nematode killer fungus</name>
    <dbReference type="NCBI Taxonomy" id="1913371"/>
    <lineage>
        <taxon>Eukaryota</taxon>
        <taxon>Fungi</taxon>
        <taxon>Fungi incertae sedis</taxon>
        <taxon>Microsporidia</taxon>
        <taxon>Nematocida</taxon>
    </lineage>
</organism>
<dbReference type="AlphaFoldDB" id="H8ZFB2"/>
<name>H8ZFB2_NEMA1</name>
<dbReference type="EMBL" id="JH604639">
    <property type="protein sequence ID" value="EHY64664.1"/>
    <property type="molecule type" value="Genomic_DNA"/>
</dbReference>
<protein>
    <recommendedName>
        <fullName evidence="1">DOP1 N-terminal domain-containing protein</fullName>
    </recommendedName>
</protein>
<reference evidence="2" key="1">
    <citation type="submission" date="2011-03" db="EMBL/GenBank/DDBJ databases">
        <title>The Genome Sequence of Nematocida sp1 strain ERTm2.</title>
        <authorList>
            <consortium name="The Broad Institute Genome Sequencing Platform"/>
            <consortium name="The Broad Institute Genome Sequencing Center for Infectious Disease"/>
            <person name="Cuomo C."/>
            <person name="Troemel E."/>
            <person name="Young S.K."/>
            <person name="Zeng Q."/>
            <person name="Gargeya S."/>
            <person name="Fitzgerald M."/>
            <person name="Haas B."/>
            <person name="Abouelleil A."/>
            <person name="Alvarado L."/>
            <person name="Arachchi H.M."/>
            <person name="Berlin A."/>
            <person name="Brown A."/>
            <person name="Chapman S.B."/>
            <person name="Chen Z."/>
            <person name="Dunbar C."/>
            <person name="Freedman E."/>
            <person name="Gearin G."/>
            <person name="Gellesch M."/>
            <person name="Goldberg J."/>
            <person name="Griggs A."/>
            <person name="Gujja S."/>
            <person name="Heilman E.R."/>
            <person name="Heiman D."/>
            <person name="Howarth C."/>
            <person name="Larson L."/>
            <person name="Lui A."/>
            <person name="MacDonald P.J.P."/>
            <person name="Mehta T."/>
            <person name="Montmayeur A."/>
            <person name="Murphy C."/>
            <person name="Neiman D."/>
            <person name="Pearson M."/>
            <person name="Priest M."/>
            <person name="Roberts A."/>
            <person name="Saif S."/>
            <person name="Shea T."/>
            <person name="Shenoy N."/>
            <person name="Sisk P."/>
            <person name="Stolte C."/>
            <person name="Sykes S."/>
            <person name="White J."/>
            <person name="Yandava C."/>
            <person name="Wortman J."/>
            <person name="Nusbaum C."/>
            <person name="Birren B."/>
        </authorList>
    </citation>
    <scope>NUCLEOTIDE SEQUENCE</scope>
    <source>
        <strain evidence="2">ERTm2</strain>
    </source>
</reference>
<evidence type="ECO:0000313" key="2">
    <source>
        <dbReference type="EMBL" id="EHY64664.1"/>
    </source>
</evidence>
<proteinExistence type="predicted"/>
<dbReference type="HOGENOM" id="CLU_2961333_0_0_1"/>
<dbReference type="Proteomes" id="UP000005622">
    <property type="component" value="Unassembled WGS sequence"/>
</dbReference>
<accession>H8ZFB2</accession>
<feature type="domain" description="DOP1 N-terminal" evidence="1">
    <location>
        <begin position="3"/>
        <end position="48"/>
    </location>
</feature>
<dbReference type="Pfam" id="PF04118">
    <property type="entry name" value="Dopey_N"/>
    <property type="match status" value="1"/>
</dbReference>
<dbReference type="InterPro" id="IPR007249">
    <property type="entry name" value="DOP1_N"/>
</dbReference>
<evidence type="ECO:0000259" key="1">
    <source>
        <dbReference type="Pfam" id="PF04118"/>
    </source>
</evidence>
<gene>
    <name evidence="2" type="ORF">NERG_02283</name>
</gene>